<evidence type="ECO:0000313" key="2">
    <source>
        <dbReference type="EMBL" id="MBB4040792.1"/>
    </source>
</evidence>
<dbReference type="InterPro" id="IPR038740">
    <property type="entry name" value="BioF2-like_GNAT_dom"/>
</dbReference>
<dbReference type="GO" id="GO:0016740">
    <property type="term" value="F:transferase activity"/>
    <property type="evidence" value="ECO:0007669"/>
    <property type="project" value="UniProtKB-KW"/>
</dbReference>
<dbReference type="EMBL" id="JACIDC010000008">
    <property type="protein sequence ID" value="MBB4040792.1"/>
    <property type="molecule type" value="Genomic_DNA"/>
</dbReference>
<gene>
    <name evidence="2" type="ORF">GGR34_002451</name>
</gene>
<keyword evidence="2" id="KW-0808">Transferase</keyword>
<organism evidence="2 3">
    <name type="scientific">Microvirga flocculans</name>
    <dbReference type="NCBI Taxonomy" id="217168"/>
    <lineage>
        <taxon>Bacteria</taxon>
        <taxon>Pseudomonadati</taxon>
        <taxon>Pseudomonadota</taxon>
        <taxon>Alphaproteobacteria</taxon>
        <taxon>Hyphomicrobiales</taxon>
        <taxon>Methylobacteriaceae</taxon>
        <taxon>Microvirga</taxon>
    </lineage>
</organism>
<dbReference type="RefSeq" id="WP_051435345.1">
    <property type="nucleotide sequence ID" value="NZ_JACIDC010000008.1"/>
</dbReference>
<dbReference type="SUPFAM" id="SSF55729">
    <property type="entry name" value="Acyl-CoA N-acyltransferases (Nat)"/>
    <property type="match status" value="1"/>
</dbReference>
<proteinExistence type="predicted"/>
<accession>A0A7W6IFY9</accession>
<evidence type="ECO:0000259" key="1">
    <source>
        <dbReference type="Pfam" id="PF13480"/>
    </source>
</evidence>
<comment type="caution">
    <text evidence="2">The sequence shown here is derived from an EMBL/GenBank/DDBJ whole genome shotgun (WGS) entry which is preliminary data.</text>
</comment>
<dbReference type="Proteomes" id="UP000519439">
    <property type="component" value="Unassembled WGS sequence"/>
</dbReference>
<dbReference type="Pfam" id="PF13480">
    <property type="entry name" value="Acetyltransf_6"/>
    <property type="match status" value="1"/>
</dbReference>
<keyword evidence="3" id="KW-1185">Reference proteome</keyword>
<dbReference type="InterPro" id="IPR016181">
    <property type="entry name" value="Acyl_CoA_acyltransferase"/>
</dbReference>
<feature type="domain" description="BioF2-like acetyltransferase" evidence="1">
    <location>
        <begin position="147"/>
        <end position="286"/>
    </location>
</feature>
<evidence type="ECO:0000313" key="3">
    <source>
        <dbReference type="Proteomes" id="UP000519439"/>
    </source>
</evidence>
<sequence>MEISVVSATNLSQEQVLSWARIQQHNPGLFSPFFRPEFTQAVASIRDDVYVAVVDDGAVFFPYQRNFFGMGRPVGGAVSDYHGLIAAPDYRLDPATLLRACGLTSWRFDHVPAEQTMFSSWQMIETGSPVVDLTPGDLPGSTALHADHRRKRRRLERDFGPVDVDLDMTDQSMLELCMTWKSAQYRRMKQPDLFAKPWARALLKEIATHHTVEFSGILSVLRAGGRPIAAHFGMRSGNVWHYWFPTYDPDFHRYSPGILLLLEMMAQAPKFGISTIDFGRGDNDYKMRISNRTVPLQEGIVVTNRLSSQMLGLKRNLFSFVKKHPTIKNVLNPAHQLLQDAYRRARLRMYWFVPLMFVQLVSELTRVCA</sequence>
<dbReference type="AlphaFoldDB" id="A0A7W6IFY9"/>
<protein>
    <submittedName>
        <fullName evidence="2">CelD/BcsL family acetyltransferase involved in cellulose biosynthesis</fullName>
    </submittedName>
</protein>
<dbReference type="Gene3D" id="3.40.630.30">
    <property type="match status" value="1"/>
</dbReference>
<reference evidence="2 3" key="1">
    <citation type="submission" date="2020-08" db="EMBL/GenBank/DDBJ databases">
        <title>Genomic Encyclopedia of Type Strains, Phase IV (KMG-IV): sequencing the most valuable type-strain genomes for metagenomic binning, comparative biology and taxonomic classification.</title>
        <authorList>
            <person name="Goeker M."/>
        </authorList>
    </citation>
    <scope>NUCLEOTIDE SEQUENCE [LARGE SCALE GENOMIC DNA]</scope>
    <source>
        <strain evidence="2 3">DSM 15743</strain>
    </source>
</reference>
<name>A0A7W6IFY9_9HYPH</name>